<dbReference type="AlphaFoldDB" id="A0AA36JAY1"/>
<reference evidence="1" key="1">
    <citation type="submission" date="2023-08" db="EMBL/GenBank/DDBJ databases">
        <authorList>
            <person name="Chen Y."/>
            <person name="Shah S."/>
            <person name="Dougan E. K."/>
            <person name="Thang M."/>
            <person name="Chan C."/>
        </authorList>
    </citation>
    <scope>NUCLEOTIDE SEQUENCE</scope>
</reference>
<dbReference type="Proteomes" id="UP001178507">
    <property type="component" value="Unassembled WGS sequence"/>
</dbReference>
<evidence type="ECO:0000313" key="1">
    <source>
        <dbReference type="EMBL" id="CAJ1402857.1"/>
    </source>
</evidence>
<evidence type="ECO:0000313" key="2">
    <source>
        <dbReference type="Proteomes" id="UP001178507"/>
    </source>
</evidence>
<sequence>MTITETTRPGCGSDLTRLLSGEESAKQKLQGPADLFRELRALDASAREADYLQSPGVWDVDGLKDDLRIAQSKATMPSANGANAASEANGVNGQESGEAMFRELKRLSPGTLKEKYFVRGEWDMVALDMDLEFVLKCGGQCPAEIFKELQKFSPGAVKEDYFSEATKEWDLEGLLEDLELSRAQHPAVSS</sequence>
<organism evidence="1 2">
    <name type="scientific">Effrenium voratum</name>
    <dbReference type="NCBI Taxonomy" id="2562239"/>
    <lineage>
        <taxon>Eukaryota</taxon>
        <taxon>Sar</taxon>
        <taxon>Alveolata</taxon>
        <taxon>Dinophyceae</taxon>
        <taxon>Suessiales</taxon>
        <taxon>Symbiodiniaceae</taxon>
        <taxon>Effrenium</taxon>
    </lineage>
</organism>
<keyword evidence="2" id="KW-1185">Reference proteome</keyword>
<gene>
    <name evidence="1" type="ORF">EVOR1521_LOCUS25646</name>
</gene>
<comment type="caution">
    <text evidence="1">The sequence shown here is derived from an EMBL/GenBank/DDBJ whole genome shotgun (WGS) entry which is preliminary data.</text>
</comment>
<dbReference type="EMBL" id="CAUJNA010003470">
    <property type="protein sequence ID" value="CAJ1402857.1"/>
    <property type="molecule type" value="Genomic_DNA"/>
</dbReference>
<protein>
    <submittedName>
        <fullName evidence="1">Uncharacterized protein</fullName>
    </submittedName>
</protein>
<proteinExistence type="predicted"/>
<accession>A0AA36JAY1</accession>
<name>A0AA36JAY1_9DINO</name>